<comment type="subunit">
    <text evidence="1">Homodimer.</text>
</comment>
<dbReference type="SUPFAM" id="SSF54909">
    <property type="entry name" value="Dimeric alpha+beta barrel"/>
    <property type="match status" value="1"/>
</dbReference>
<dbReference type="SMART" id="SM00886">
    <property type="entry name" value="Dabb"/>
    <property type="match status" value="1"/>
</dbReference>
<organism evidence="3">
    <name type="scientific">Sediminibacterium sp. KACHI17</name>
    <dbReference type="NCBI Taxonomy" id="1751071"/>
    <lineage>
        <taxon>Bacteria</taxon>
        <taxon>Pseudomonadati</taxon>
        <taxon>Bacteroidota</taxon>
        <taxon>Chitinophagia</taxon>
        <taxon>Chitinophagales</taxon>
        <taxon>Chitinophagaceae</taxon>
        <taxon>Sediminibacterium</taxon>
    </lineage>
</organism>
<dbReference type="InterPro" id="IPR013097">
    <property type="entry name" value="Dabb"/>
</dbReference>
<dbReference type="PANTHER" id="PTHR33178">
    <property type="match status" value="1"/>
</dbReference>
<evidence type="ECO:0000313" key="3">
    <source>
        <dbReference type="EMBL" id="BFG71488.1"/>
    </source>
</evidence>
<proteinExistence type="predicted"/>
<dbReference type="InterPro" id="IPR011008">
    <property type="entry name" value="Dimeric_a/b-barrel"/>
</dbReference>
<dbReference type="AlphaFoldDB" id="A0AAT9GLU9"/>
<dbReference type="Gene3D" id="3.30.70.100">
    <property type="match status" value="1"/>
</dbReference>
<protein>
    <submittedName>
        <fullName evidence="3">Dabb family protein</fullName>
    </submittedName>
</protein>
<evidence type="ECO:0000256" key="1">
    <source>
        <dbReference type="ARBA" id="ARBA00011738"/>
    </source>
</evidence>
<dbReference type="Pfam" id="PF07876">
    <property type="entry name" value="Dabb"/>
    <property type="match status" value="1"/>
</dbReference>
<reference evidence="3" key="1">
    <citation type="submission" date="2024-02" db="EMBL/GenBank/DDBJ databases">
        <title>Sediminibacterium planktonica sp. nov. and Sediminibacterium longus sp. nov., isolated from surface lake and river water.</title>
        <authorList>
            <person name="Watanabe K."/>
            <person name="Takemine S."/>
            <person name="Ishii Y."/>
            <person name="Ogata Y."/>
            <person name="Shindo C."/>
            <person name="Suda W."/>
        </authorList>
    </citation>
    <scope>NUCLEOTIDE SEQUENCE</scope>
    <source>
        <strain evidence="3">KACHI17</strain>
    </source>
</reference>
<gene>
    <name evidence="3" type="ORF">KACHI17_23690</name>
</gene>
<dbReference type="InterPro" id="IPR044662">
    <property type="entry name" value="HS1/DABB1-like"/>
</dbReference>
<accession>A0AAT9GLU9</accession>
<name>A0AAT9GLU9_9BACT</name>
<feature type="domain" description="Stress-response A/B barrel" evidence="2">
    <location>
        <begin position="12"/>
        <end position="106"/>
    </location>
</feature>
<evidence type="ECO:0000259" key="2">
    <source>
        <dbReference type="PROSITE" id="PS51502"/>
    </source>
</evidence>
<sequence>MTAQSQNIKKELRHVVLFGWTAKADTVAIEKIIRAFKELPNQIKTIKRFEWGENNSPEKLNNGLTHCFLLTFSSEKDRDDYLIHPAHTAFTKLLPGLLEKVTVVDYWVQ</sequence>
<dbReference type="PROSITE" id="PS51502">
    <property type="entry name" value="S_R_A_B_BARREL"/>
    <property type="match status" value="1"/>
</dbReference>
<dbReference type="EMBL" id="AP029612">
    <property type="protein sequence ID" value="BFG71488.1"/>
    <property type="molecule type" value="Genomic_DNA"/>
</dbReference>
<dbReference type="PANTHER" id="PTHR33178:SF10">
    <property type="entry name" value="STRESS-RESPONSE A_B BARREL DOMAIN-CONTAINING PROTEIN"/>
    <property type="match status" value="1"/>
</dbReference>